<reference evidence="3" key="1">
    <citation type="submission" date="2021-12" db="EMBL/GenBank/DDBJ databases">
        <authorList>
            <person name="King R."/>
        </authorList>
    </citation>
    <scope>NUCLEOTIDE SEQUENCE</scope>
</reference>
<evidence type="ECO:0000313" key="4">
    <source>
        <dbReference type="Proteomes" id="UP001152759"/>
    </source>
</evidence>
<accession>A0A9P0AIG4</accession>
<keyword evidence="2" id="KW-0732">Signal</keyword>
<proteinExistence type="predicted"/>
<feature type="chain" id="PRO_5040145359" description="Secreted protein" evidence="2">
    <location>
        <begin position="16"/>
        <end position="266"/>
    </location>
</feature>
<feature type="signal peptide" evidence="2">
    <location>
        <begin position="1"/>
        <end position="15"/>
    </location>
</feature>
<feature type="region of interest" description="Disordered" evidence="1">
    <location>
        <begin position="93"/>
        <end position="124"/>
    </location>
</feature>
<gene>
    <name evidence="3" type="ORF">BEMITA_LOCUS10793</name>
</gene>
<feature type="compositionally biased region" description="Basic and acidic residues" evidence="1">
    <location>
        <begin position="101"/>
        <end position="114"/>
    </location>
</feature>
<protein>
    <recommendedName>
        <fullName evidence="5">Secreted protein</fullName>
    </recommendedName>
</protein>
<dbReference type="AlphaFoldDB" id="A0A9P0AIG4"/>
<keyword evidence="4" id="KW-1185">Reference proteome</keyword>
<dbReference type="EMBL" id="OU963867">
    <property type="protein sequence ID" value="CAH0392259.1"/>
    <property type="molecule type" value="Genomic_DNA"/>
</dbReference>
<dbReference type="Proteomes" id="UP001152759">
    <property type="component" value="Chromosome 6"/>
</dbReference>
<name>A0A9P0AIG4_BEMTA</name>
<evidence type="ECO:0000256" key="1">
    <source>
        <dbReference type="SAM" id="MobiDB-lite"/>
    </source>
</evidence>
<evidence type="ECO:0000256" key="2">
    <source>
        <dbReference type="SAM" id="SignalP"/>
    </source>
</evidence>
<evidence type="ECO:0008006" key="5">
    <source>
        <dbReference type="Google" id="ProtNLM"/>
    </source>
</evidence>
<organism evidence="3 4">
    <name type="scientific">Bemisia tabaci</name>
    <name type="common">Sweetpotato whitefly</name>
    <name type="synonym">Aleurodes tabaci</name>
    <dbReference type="NCBI Taxonomy" id="7038"/>
    <lineage>
        <taxon>Eukaryota</taxon>
        <taxon>Metazoa</taxon>
        <taxon>Ecdysozoa</taxon>
        <taxon>Arthropoda</taxon>
        <taxon>Hexapoda</taxon>
        <taxon>Insecta</taxon>
        <taxon>Pterygota</taxon>
        <taxon>Neoptera</taxon>
        <taxon>Paraneoptera</taxon>
        <taxon>Hemiptera</taxon>
        <taxon>Sternorrhyncha</taxon>
        <taxon>Aleyrodoidea</taxon>
        <taxon>Aleyrodidae</taxon>
        <taxon>Aleyrodinae</taxon>
        <taxon>Bemisia</taxon>
    </lineage>
</organism>
<evidence type="ECO:0000313" key="3">
    <source>
        <dbReference type="EMBL" id="CAH0392259.1"/>
    </source>
</evidence>
<sequence length="266" mass="29073">MPALGFLSCAYLVKALCICIESTVAISTNHANRDHPQLPASSLNLETTSRDQPKRSPANTVPVECSKEQRIEAGVLRVRAGIAQRVHADAAAASRRRSCKSSREESRSSKDREGSQALLEDTLRGPTPYPMVVLPVGGGYWLDCQEKPDSTCPSSPTWRPKIETDDTAKCYRKYFLGRVVSVALQFMKPFVSARTYKNFSGAAKSSAPNFGTNTGTCVGRVTREGSSGKSVCRLRRFACNYRKVGRTSWRSGGGGRALTPYRSARN</sequence>